<evidence type="ECO:0000313" key="9">
    <source>
        <dbReference type="Proteomes" id="UP000306509"/>
    </source>
</evidence>
<dbReference type="GO" id="GO:0008443">
    <property type="term" value="F:phosphofructokinase activity"/>
    <property type="evidence" value="ECO:0007669"/>
    <property type="project" value="TreeGrafter"/>
</dbReference>
<name>A0A4U8Q5H8_9FIRM</name>
<dbReference type="GO" id="GO:0009024">
    <property type="term" value="F:tagatose-6-phosphate kinase activity"/>
    <property type="evidence" value="ECO:0007669"/>
    <property type="project" value="UniProtKB-EC"/>
</dbReference>
<dbReference type="Gene3D" id="3.40.1190.20">
    <property type="match status" value="1"/>
</dbReference>
<comment type="caution">
    <text evidence="8">The sequence shown here is derived from an EMBL/GenBank/DDBJ whole genome shotgun (WGS) entry which is preliminary data.</text>
</comment>
<dbReference type="STRING" id="180332.GCA_000797495_01865"/>
<dbReference type="InterPro" id="IPR011611">
    <property type="entry name" value="PfkB_dom"/>
</dbReference>
<evidence type="ECO:0000256" key="5">
    <source>
        <dbReference type="ARBA" id="ARBA00022840"/>
    </source>
</evidence>
<comment type="similarity">
    <text evidence="6">Belongs to the carbohydrate kinase PfkB family. LacC subfamily.</text>
</comment>
<evidence type="ECO:0000313" key="8">
    <source>
        <dbReference type="EMBL" id="TLD00095.1"/>
    </source>
</evidence>
<dbReference type="CDD" id="cd01164">
    <property type="entry name" value="FruK_PfkB_like"/>
    <property type="match status" value="1"/>
</dbReference>
<dbReference type="Pfam" id="PF00294">
    <property type="entry name" value="PfkB"/>
    <property type="match status" value="1"/>
</dbReference>
<dbReference type="NCBIfam" id="TIGR03168">
    <property type="entry name" value="1-PFK"/>
    <property type="match status" value="1"/>
</dbReference>
<evidence type="ECO:0000256" key="1">
    <source>
        <dbReference type="ARBA" id="ARBA00005380"/>
    </source>
</evidence>
<organism evidence="8 9">
    <name type="scientific">Robinsoniella peoriensis</name>
    <dbReference type="NCBI Taxonomy" id="180332"/>
    <lineage>
        <taxon>Bacteria</taxon>
        <taxon>Bacillati</taxon>
        <taxon>Bacillota</taxon>
        <taxon>Clostridia</taxon>
        <taxon>Lachnospirales</taxon>
        <taxon>Lachnospiraceae</taxon>
        <taxon>Robinsoniella</taxon>
    </lineage>
</organism>
<evidence type="ECO:0000256" key="6">
    <source>
        <dbReference type="PIRNR" id="PIRNR000535"/>
    </source>
</evidence>
<evidence type="ECO:0000259" key="7">
    <source>
        <dbReference type="Pfam" id="PF00294"/>
    </source>
</evidence>
<dbReference type="EC" id="2.7.1.144" evidence="6"/>
<dbReference type="GO" id="GO:0005988">
    <property type="term" value="P:lactose metabolic process"/>
    <property type="evidence" value="ECO:0007669"/>
    <property type="project" value="UniProtKB-KW"/>
</dbReference>
<comment type="similarity">
    <text evidence="1">Belongs to the carbohydrate kinase pfkB family.</text>
</comment>
<feature type="domain" description="Carbohydrate kinase PfkB" evidence="7">
    <location>
        <begin position="7"/>
        <end position="293"/>
    </location>
</feature>
<dbReference type="InterPro" id="IPR017583">
    <property type="entry name" value="Tagatose/fructose_Pkinase"/>
</dbReference>
<dbReference type="GO" id="GO:2001059">
    <property type="term" value="P:D-tagatose 6-phosphate catabolic process"/>
    <property type="evidence" value="ECO:0007669"/>
    <property type="project" value="UniProtKB-UniPathway"/>
</dbReference>
<dbReference type="GO" id="GO:0005524">
    <property type="term" value="F:ATP binding"/>
    <property type="evidence" value="ECO:0007669"/>
    <property type="project" value="UniProtKB-KW"/>
</dbReference>
<evidence type="ECO:0000256" key="3">
    <source>
        <dbReference type="ARBA" id="ARBA00022741"/>
    </source>
</evidence>
<dbReference type="PIRSF" id="PIRSF000535">
    <property type="entry name" value="1PFK/6PFK/LacC"/>
    <property type="match status" value="1"/>
</dbReference>
<dbReference type="InterPro" id="IPR029056">
    <property type="entry name" value="Ribokinase-like"/>
</dbReference>
<proteinExistence type="inferred from homology"/>
<comment type="pathway">
    <text evidence="6">Carbohydrate metabolism; D-tagatose 6-phosphate degradation; D-glyceraldehyde 3-phosphate and glycerone phosphate from D-tagatose 6-phosphate: step 1/2.</text>
</comment>
<dbReference type="PANTHER" id="PTHR46566:SF1">
    <property type="entry name" value="1-PHOSPHOFRUCTOKINASE"/>
    <property type="match status" value="1"/>
</dbReference>
<gene>
    <name evidence="8" type="primary">lacC_2</name>
    <name evidence="8" type="ORF">DSM106044_03185</name>
</gene>
<dbReference type="UniPathway" id="UPA00704">
    <property type="reaction ID" value="UER00715"/>
</dbReference>
<protein>
    <recommendedName>
        <fullName evidence="6">Tagatose-6-phosphate kinase</fullName>
        <ecNumber evidence="6">2.7.1.144</ecNumber>
    </recommendedName>
</protein>
<dbReference type="PANTHER" id="PTHR46566">
    <property type="entry name" value="1-PHOSPHOFRUCTOKINASE-RELATED"/>
    <property type="match status" value="1"/>
</dbReference>
<keyword evidence="2 6" id="KW-0808">Transferase</keyword>
<dbReference type="Proteomes" id="UP000306509">
    <property type="component" value="Unassembled WGS sequence"/>
</dbReference>
<keyword evidence="4 8" id="KW-0418">Kinase</keyword>
<dbReference type="EMBL" id="QGQD01000060">
    <property type="protein sequence ID" value="TLD00095.1"/>
    <property type="molecule type" value="Genomic_DNA"/>
</dbReference>
<accession>A0A4U8Q5H8</accession>
<dbReference type="AlphaFoldDB" id="A0A4U8Q5H8"/>
<dbReference type="SUPFAM" id="SSF53613">
    <property type="entry name" value="Ribokinase-like"/>
    <property type="match status" value="1"/>
</dbReference>
<dbReference type="RefSeq" id="WP_027292577.1">
    <property type="nucleotide sequence ID" value="NZ_JTGN01000010.1"/>
</dbReference>
<evidence type="ECO:0000256" key="2">
    <source>
        <dbReference type="ARBA" id="ARBA00022679"/>
    </source>
</evidence>
<keyword evidence="3 6" id="KW-0547">Nucleotide-binding</keyword>
<comment type="catalytic activity">
    <reaction evidence="6">
        <text>D-tagatofuranose 6-phosphate + ATP = D-tagatofuranose 1,6-bisphosphate + ADP + H(+)</text>
        <dbReference type="Rhea" id="RHEA:12420"/>
        <dbReference type="ChEBI" id="CHEBI:15378"/>
        <dbReference type="ChEBI" id="CHEBI:30616"/>
        <dbReference type="ChEBI" id="CHEBI:58694"/>
        <dbReference type="ChEBI" id="CHEBI:58695"/>
        <dbReference type="ChEBI" id="CHEBI:456216"/>
        <dbReference type="EC" id="2.7.1.144"/>
    </reaction>
</comment>
<evidence type="ECO:0000256" key="4">
    <source>
        <dbReference type="ARBA" id="ARBA00022777"/>
    </source>
</evidence>
<sequence length="312" mass="34308">MITAVNLNPCIDKSILVSGFQYGQLNRVVDSCEEASGKAINVGIAVKRIGKDVECLGFNYKGNGKVLENTLDDYGITSEFVWVEGRLRTNTKILDRETNILTELNEYGSEVTKEDIYKLKSVIKEHAARSSLVVIGGSAPVGVDTTIYREILEELSVYPVKIILDAEKDFLLEGIKAKPYLIKPNLFELETAFGKKCKTIEEVVLLAREILEKGVEVVCVSLGEKGAVICDKQEAFYSQGLLLEIQGIQGAGDSMVAGICAALEEKLPIQEMLRYGMAASAASLVLKGTQMCSQEGFCKYREQIKIQKMEVS</sequence>
<keyword evidence="9" id="KW-1185">Reference proteome</keyword>
<keyword evidence="6" id="KW-0423">Lactose metabolism</keyword>
<keyword evidence="5 6" id="KW-0067">ATP-binding</keyword>
<dbReference type="GO" id="GO:0005829">
    <property type="term" value="C:cytosol"/>
    <property type="evidence" value="ECO:0007669"/>
    <property type="project" value="TreeGrafter"/>
</dbReference>
<reference evidence="8 9" key="1">
    <citation type="journal article" date="2019" name="Anaerobe">
        <title>Detection of Robinsoniella peoriensis in multiple bone samples of a trauma patient.</title>
        <authorList>
            <person name="Schrottner P."/>
            <person name="Hartwich K."/>
            <person name="Bunk B."/>
            <person name="Schober I."/>
            <person name="Helbig S."/>
            <person name="Rudolph W.W."/>
            <person name="Gunzer F."/>
        </authorList>
    </citation>
    <scope>NUCLEOTIDE SEQUENCE [LARGE SCALE GENOMIC DNA]</scope>
    <source>
        <strain evidence="8 9">DSM 106044</strain>
    </source>
</reference>